<comment type="caution">
    <text evidence="1">The sequence shown here is derived from an EMBL/GenBank/DDBJ whole genome shotgun (WGS) entry which is preliminary data.</text>
</comment>
<dbReference type="Gene3D" id="3.40.30.10">
    <property type="entry name" value="Glutaredoxin"/>
    <property type="match status" value="1"/>
</dbReference>
<gene>
    <name evidence="1" type="ORF">QBC46DRAFT_363719</name>
</gene>
<protein>
    <submittedName>
        <fullName evidence="1">HCCA isomerase/glutathione S-transferase kappa</fullName>
    </submittedName>
</protein>
<evidence type="ECO:0000313" key="1">
    <source>
        <dbReference type="EMBL" id="KAK3940953.1"/>
    </source>
</evidence>
<keyword evidence="1" id="KW-0413">Isomerase</keyword>
<accession>A0AAN6S5P5</accession>
<keyword evidence="2" id="KW-1185">Reference proteome</keyword>
<dbReference type="Proteomes" id="UP001303473">
    <property type="component" value="Unassembled WGS sequence"/>
</dbReference>
<name>A0AAN6S5P5_9PEZI</name>
<organism evidence="1 2">
    <name type="scientific">Diplogelasinospora grovesii</name>
    <dbReference type="NCBI Taxonomy" id="303347"/>
    <lineage>
        <taxon>Eukaryota</taxon>
        <taxon>Fungi</taxon>
        <taxon>Dikarya</taxon>
        <taxon>Ascomycota</taxon>
        <taxon>Pezizomycotina</taxon>
        <taxon>Sordariomycetes</taxon>
        <taxon>Sordariomycetidae</taxon>
        <taxon>Sordariales</taxon>
        <taxon>Diplogelasinosporaceae</taxon>
        <taxon>Diplogelasinospora</taxon>
    </lineage>
</organism>
<sequence>MARLKITLYIDTISPDLVFKSVDVTYVPVFLSGLINKVSPLTPNIARIKLTMYIINTERLQIPPNFPPLTLHVIRTLCALEHSDAQFSTPKQERLVRALNHLFTRYWVNKVLTYQLKVLKAELTKIFKPVGPIKKKLIENINLAFSEGAFGLP</sequence>
<dbReference type="AlphaFoldDB" id="A0AAN6S5P5"/>
<reference evidence="2" key="1">
    <citation type="journal article" date="2023" name="Mol. Phylogenet. Evol.">
        <title>Genome-scale phylogeny and comparative genomics of the fungal order Sordariales.</title>
        <authorList>
            <person name="Hensen N."/>
            <person name="Bonometti L."/>
            <person name="Westerberg I."/>
            <person name="Brannstrom I.O."/>
            <person name="Guillou S."/>
            <person name="Cros-Aarteil S."/>
            <person name="Calhoun S."/>
            <person name="Haridas S."/>
            <person name="Kuo A."/>
            <person name="Mondo S."/>
            <person name="Pangilinan J."/>
            <person name="Riley R."/>
            <person name="LaButti K."/>
            <person name="Andreopoulos B."/>
            <person name="Lipzen A."/>
            <person name="Chen C."/>
            <person name="Yan M."/>
            <person name="Daum C."/>
            <person name="Ng V."/>
            <person name="Clum A."/>
            <person name="Steindorff A."/>
            <person name="Ohm R.A."/>
            <person name="Martin F."/>
            <person name="Silar P."/>
            <person name="Natvig D.O."/>
            <person name="Lalanne C."/>
            <person name="Gautier V."/>
            <person name="Ament-Velasquez S.L."/>
            <person name="Kruys A."/>
            <person name="Hutchinson M.I."/>
            <person name="Powell A.J."/>
            <person name="Barry K."/>
            <person name="Miller A.N."/>
            <person name="Grigoriev I.V."/>
            <person name="Debuchy R."/>
            <person name="Gladieux P."/>
            <person name="Hiltunen Thoren M."/>
            <person name="Johannesson H."/>
        </authorList>
    </citation>
    <scope>NUCLEOTIDE SEQUENCE [LARGE SCALE GENOMIC DNA]</scope>
    <source>
        <strain evidence="2">CBS 340.73</strain>
    </source>
</reference>
<dbReference type="EMBL" id="MU853789">
    <property type="protein sequence ID" value="KAK3940953.1"/>
    <property type="molecule type" value="Genomic_DNA"/>
</dbReference>
<dbReference type="GO" id="GO:0016853">
    <property type="term" value="F:isomerase activity"/>
    <property type="evidence" value="ECO:0007669"/>
    <property type="project" value="UniProtKB-KW"/>
</dbReference>
<proteinExistence type="predicted"/>
<evidence type="ECO:0000313" key="2">
    <source>
        <dbReference type="Proteomes" id="UP001303473"/>
    </source>
</evidence>